<dbReference type="GO" id="GO:0006260">
    <property type="term" value="P:DNA replication"/>
    <property type="evidence" value="ECO:0007669"/>
    <property type="project" value="InterPro"/>
</dbReference>
<proteinExistence type="predicted"/>
<sequence>MESQHPALCCLVAGGNVNATTTPGATSPTNRSACPVFTWAFVLVAAHQTWREACAAALPPHLQPCIRMGEAHLPHAFFGTSFEAPPDSVLPVTARCTVLFLLAPGMPGEHAPLHRRSKRSRRRSTSPPPASPPLSRSVLLSALQKCIRRGRVLSAVRLAHTIYQAHGMAILTRRLLVITVEDGLLHPAAPLLAWYMGASTKGYRVSTADVDAVLQYVAEVATVRERDTRVEHRFSTVESFQRAWRPYESAFRLRLDVPQQALVAALFLRSLYGGMHGDQRMLREYALEWTRRFLSEVPPPETVSERVLKSETRDMCGTSDRCATWYVTPGTSCPWIRFLELSYTRTRQALQRRVPDGVCVANIGPLTVHDIPLAAIGPYSGIRLPSEDAARGTVWGAVYDAVRRYAPNTDPVDALSSLVWHLRSKLNVRRDMWCAPASSEARAAAADDDDDDSDQQVPPFPHFQNTEQAACWRLVAPVLERAARAYLRRRFRPAFADTSPTT</sequence>
<accession>A0AAV9J301</accession>
<dbReference type="AlphaFoldDB" id="A0AAV9J301"/>
<reference evidence="2 3" key="1">
    <citation type="submission" date="2022-07" db="EMBL/GenBank/DDBJ databases">
        <title>Genome-wide signatures of adaptation to extreme environments.</title>
        <authorList>
            <person name="Cho C.H."/>
            <person name="Yoon H.S."/>
        </authorList>
    </citation>
    <scope>NUCLEOTIDE SEQUENCE [LARGE SCALE GENOMIC DNA]</scope>
    <source>
        <strain evidence="2 3">DBV 063 E5</strain>
    </source>
</reference>
<feature type="region of interest" description="Disordered" evidence="1">
    <location>
        <begin position="109"/>
        <end position="135"/>
    </location>
</feature>
<gene>
    <name evidence="2" type="ORF">CDCA_CDCA17G4453</name>
</gene>
<evidence type="ECO:0000256" key="1">
    <source>
        <dbReference type="SAM" id="MobiDB-lite"/>
    </source>
</evidence>
<comment type="caution">
    <text evidence="2">The sequence shown here is derived from an EMBL/GenBank/DDBJ whole genome shotgun (WGS) entry which is preliminary data.</text>
</comment>
<feature type="compositionally biased region" description="Basic residues" evidence="1">
    <location>
        <begin position="113"/>
        <end position="124"/>
    </location>
</feature>
<dbReference type="Proteomes" id="UP001301350">
    <property type="component" value="Unassembled WGS sequence"/>
</dbReference>
<feature type="region of interest" description="Disordered" evidence="1">
    <location>
        <begin position="440"/>
        <end position="462"/>
    </location>
</feature>
<dbReference type="Gene3D" id="1.20.272.10">
    <property type="match status" value="1"/>
</dbReference>
<organism evidence="2 3">
    <name type="scientific">Cyanidium caldarium</name>
    <name type="common">Red alga</name>
    <dbReference type="NCBI Taxonomy" id="2771"/>
    <lineage>
        <taxon>Eukaryota</taxon>
        <taxon>Rhodophyta</taxon>
        <taxon>Bangiophyceae</taxon>
        <taxon>Cyanidiales</taxon>
        <taxon>Cyanidiaceae</taxon>
        <taxon>Cyanidium</taxon>
    </lineage>
</organism>
<protein>
    <submittedName>
        <fullName evidence="2">Uncharacterized protein</fullName>
    </submittedName>
</protein>
<keyword evidence="3" id="KW-1185">Reference proteome</keyword>
<dbReference type="GO" id="GO:0003677">
    <property type="term" value="F:DNA binding"/>
    <property type="evidence" value="ECO:0007669"/>
    <property type="project" value="InterPro"/>
</dbReference>
<dbReference type="SUPFAM" id="SSF48019">
    <property type="entry name" value="post-AAA+ oligomerization domain-like"/>
    <property type="match status" value="1"/>
</dbReference>
<dbReference type="InterPro" id="IPR008921">
    <property type="entry name" value="DNA_pol3_clamp-load_cplx_C"/>
</dbReference>
<dbReference type="EMBL" id="JANCYW010000017">
    <property type="protein sequence ID" value="KAK4538428.1"/>
    <property type="molecule type" value="Genomic_DNA"/>
</dbReference>
<name>A0AAV9J301_CYACA</name>
<evidence type="ECO:0000313" key="3">
    <source>
        <dbReference type="Proteomes" id="UP001301350"/>
    </source>
</evidence>
<evidence type="ECO:0000313" key="2">
    <source>
        <dbReference type="EMBL" id="KAK4538428.1"/>
    </source>
</evidence>